<gene>
    <name evidence="1" type="ORF">N656DRAFT_828828</name>
</gene>
<sequence length="244" mass="27271">MIKIGYNTEHSVQKRKEMIAEAAKDRQLQNFVLLAHILKRAGMDNGEVTLCLKRYLGTLPAEDLRSLRVHLPRVQVISNDFVPTVDGIAELAEIPSMAKAYVTRALQIAGQRMVKEPKTAHGAKGWIRALLHRLAAALPQAPQQGEGSKAAWTTNPDSAIWLGIMARLRVATPVDTWDATVTNDMTFACYNGWRGVFGLPPAIPDPFAVVPATPNIPKHRSKQADFRLERRKPRFLRRDTLLRL</sequence>
<protein>
    <submittedName>
        <fullName evidence="1">Uncharacterized protein</fullName>
    </submittedName>
</protein>
<accession>A0AAN6YU34</accession>
<comment type="caution">
    <text evidence="1">The sequence shown here is derived from an EMBL/GenBank/DDBJ whole genome shotgun (WGS) entry which is preliminary data.</text>
</comment>
<evidence type="ECO:0000313" key="1">
    <source>
        <dbReference type="EMBL" id="KAK4113139.1"/>
    </source>
</evidence>
<dbReference type="GeneID" id="89942681"/>
<keyword evidence="2" id="KW-1185">Reference proteome</keyword>
<reference evidence="1" key="2">
    <citation type="submission" date="2023-05" db="EMBL/GenBank/DDBJ databases">
        <authorList>
            <consortium name="Lawrence Berkeley National Laboratory"/>
            <person name="Steindorff A."/>
            <person name="Hensen N."/>
            <person name="Bonometti L."/>
            <person name="Westerberg I."/>
            <person name="Brannstrom I.O."/>
            <person name="Guillou S."/>
            <person name="Cros-Aarteil S."/>
            <person name="Calhoun S."/>
            <person name="Haridas S."/>
            <person name="Kuo A."/>
            <person name="Mondo S."/>
            <person name="Pangilinan J."/>
            <person name="Riley R."/>
            <person name="Labutti K."/>
            <person name="Andreopoulos B."/>
            <person name="Lipzen A."/>
            <person name="Chen C."/>
            <person name="Yanf M."/>
            <person name="Daum C."/>
            <person name="Ng V."/>
            <person name="Clum A."/>
            <person name="Ohm R."/>
            <person name="Martin F."/>
            <person name="Silar P."/>
            <person name="Natvig D."/>
            <person name="Lalanne C."/>
            <person name="Gautier V."/>
            <person name="Ament-Velasquez S.L."/>
            <person name="Kruys A."/>
            <person name="Hutchinson M.I."/>
            <person name="Powell A.J."/>
            <person name="Barry K."/>
            <person name="Miller A.N."/>
            <person name="Grigoriev I.V."/>
            <person name="Debuchy R."/>
            <person name="Gladieux P."/>
            <person name="Thoren M.H."/>
            <person name="Johannesson H."/>
        </authorList>
    </citation>
    <scope>NUCLEOTIDE SEQUENCE</scope>
    <source>
        <strain evidence="1">CBS 508.74</strain>
    </source>
</reference>
<evidence type="ECO:0000313" key="2">
    <source>
        <dbReference type="Proteomes" id="UP001302812"/>
    </source>
</evidence>
<dbReference type="AlphaFoldDB" id="A0AAN6YU34"/>
<reference evidence="1" key="1">
    <citation type="journal article" date="2023" name="Mol. Phylogenet. Evol.">
        <title>Genome-scale phylogeny and comparative genomics of the fungal order Sordariales.</title>
        <authorList>
            <person name="Hensen N."/>
            <person name="Bonometti L."/>
            <person name="Westerberg I."/>
            <person name="Brannstrom I.O."/>
            <person name="Guillou S."/>
            <person name="Cros-Aarteil S."/>
            <person name="Calhoun S."/>
            <person name="Haridas S."/>
            <person name="Kuo A."/>
            <person name="Mondo S."/>
            <person name="Pangilinan J."/>
            <person name="Riley R."/>
            <person name="LaButti K."/>
            <person name="Andreopoulos B."/>
            <person name="Lipzen A."/>
            <person name="Chen C."/>
            <person name="Yan M."/>
            <person name="Daum C."/>
            <person name="Ng V."/>
            <person name="Clum A."/>
            <person name="Steindorff A."/>
            <person name="Ohm R.A."/>
            <person name="Martin F."/>
            <person name="Silar P."/>
            <person name="Natvig D.O."/>
            <person name="Lalanne C."/>
            <person name="Gautier V."/>
            <person name="Ament-Velasquez S.L."/>
            <person name="Kruys A."/>
            <person name="Hutchinson M.I."/>
            <person name="Powell A.J."/>
            <person name="Barry K."/>
            <person name="Miller A.N."/>
            <person name="Grigoriev I.V."/>
            <person name="Debuchy R."/>
            <person name="Gladieux P."/>
            <person name="Hiltunen Thoren M."/>
            <person name="Johannesson H."/>
        </authorList>
    </citation>
    <scope>NUCLEOTIDE SEQUENCE</scope>
    <source>
        <strain evidence="1">CBS 508.74</strain>
    </source>
</reference>
<dbReference type="Proteomes" id="UP001302812">
    <property type="component" value="Unassembled WGS sequence"/>
</dbReference>
<proteinExistence type="predicted"/>
<organism evidence="1 2">
    <name type="scientific">Canariomyces notabilis</name>
    <dbReference type="NCBI Taxonomy" id="2074819"/>
    <lineage>
        <taxon>Eukaryota</taxon>
        <taxon>Fungi</taxon>
        <taxon>Dikarya</taxon>
        <taxon>Ascomycota</taxon>
        <taxon>Pezizomycotina</taxon>
        <taxon>Sordariomycetes</taxon>
        <taxon>Sordariomycetidae</taxon>
        <taxon>Sordariales</taxon>
        <taxon>Chaetomiaceae</taxon>
        <taxon>Canariomyces</taxon>
    </lineage>
</organism>
<name>A0AAN6YU34_9PEZI</name>
<dbReference type="EMBL" id="MU853340">
    <property type="protein sequence ID" value="KAK4113139.1"/>
    <property type="molecule type" value="Genomic_DNA"/>
</dbReference>
<dbReference type="RefSeq" id="XP_064670709.1">
    <property type="nucleotide sequence ID" value="XM_064818555.1"/>
</dbReference>